<comment type="caution">
    <text evidence="1">The sequence shown here is derived from an EMBL/GenBank/DDBJ whole genome shotgun (WGS) entry which is preliminary data.</text>
</comment>
<evidence type="ECO:0000313" key="1">
    <source>
        <dbReference type="EMBL" id="TWE17154.1"/>
    </source>
</evidence>
<dbReference type="Proteomes" id="UP000318416">
    <property type="component" value="Unassembled WGS sequence"/>
</dbReference>
<name>A0A561ENH1_9ACTN</name>
<evidence type="ECO:0000313" key="2">
    <source>
        <dbReference type="Proteomes" id="UP000318416"/>
    </source>
</evidence>
<dbReference type="OrthoDB" id="3520631at2"/>
<keyword evidence="2" id="KW-1185">Reference proteome</keyword>
<organism evidence="1 2">
    <name type="scientific">Kitasatospora atroaurantiaca</name>
    <dbReference type="NCBI Taxonomy" id="285545"/>
    <lineage>
        <taxon>Bacteria</taxon>
        <taxon>Bacillati</taxon>
        <taxon>Actinomycetota</taxon>
        <taxon>Actinomycetes</taxon>
        <taxon>Kitasatosporales</taxon>
        <taxon>Streptomycetaceae</taxon>
        <taxon>Kitasatospora</taxon>
    </lineage>
</organism>
<sequence length="361" mass="40285">MSLRWHALNNEKVDGHKAGTVSNRSFWLGGLPRLILLCRVFGHRPVVDGYGPDGSSDRAARWVACHRCGLRPNPQAALDPSQWSIGARYTGPFSDTPPPAKTEHTGPYIPPTVPGRWPAGPTGTIGGQLILGKSFGGASIELKVGNAGSEHVLAVHLRINPIFALYLHTEDHGTWLQRRLNPRGYDSRVTGLDIGDGRLSWKLWAKRDEWSRSTPRWQQGSTVINLLDRWLGPVRHEYDKIGQPRPGRVTMPEGDTHMVELQLEKVRTGRRRGRKTESWSVDWTSRAGIPFRNHTWKGDGVHGSAVKVSAAAVERGRWPEESCARIAASVAEDRSRCGWRPAQPYGWPQPNYNAEFDVEVF</sequence>
<protein>
    <submittedName>
        <fullName evidence="1">Uncharacterized protein</fullName>
    </submittedName>
</protein>
<reference evidence="1 2" key="1">
    <citation type="submission" date="2019-06" db="EMBL/GenBank/DDBJ databases">
        <title>Sequencing the genomes of 1000 actinobacteria strains.</title>
        <authorList>
            <person name="Klenk H.-P."/>
        </authorList>
    </citation>
    <scope>NUCLEOTIDE SEQUENCE [LARGE SCALE GENOMIC DNA]</scope>
    <source>
        <strain evidence="1 2">DSM 41649</strain>
    </source>
</reference>
<gene>
    <name evidence="1" type="ORF">FB465_2159</name>
</gene>
<dbReference type="EMBL" id="VIVR01000001">
    <property type="protein sequence ID" value="TWE17154.1"/>
    <property type="molecule type" value="Genomic_DNA"/>
</dbReference>
<dbReference type="RefSeq" id="WP_145789755.1">
    <property type="nucleotide sequence ID" value="NZ_BAAABR010000089.1"/>
</dbReference>
<dbReference type="AlphaFoldDB" id="A0A561ENH1"/>
<proteinExistence type="predicted"/>
<accession>A0A561ENH1</accession>